<dbReference type="GO" id="GO:0003677">
    <property type="term" value="F:DNA binding"/>
    <property type="evidence" value="ECO:0007669"/>
    <property type="project" value="UniProtKB-KW"/>
</dbReference>
<accession>A0A1B4ZA24</accession>
<dbReference type="GO" id="GO:0003700">
    <property type="term" value="F:DNA-binding transcription factor activity"/>
    <property type="evidence" value="ECO:0007669"/>
    <property type="project" value="TreeGrafter"/>
</dbReference>
<reference evidence="2" key="1">
    <citation type="journal article" date="2017" name="J. Antibiot.">
        <title>In silico identification of lysocin biosynthetic gene cluster from Lysobacter sp. RH2180-5.</title>
        <authorList>
            <person name="Panthee S."/>
            <person name="Hamamoto H."/>
            <person name="Suzuki Y."/>
            <person name="Sekimizu K."/>
        </authorList>
    </citation>
    <scope>NUCLEOTIDE SEQUENCE</scope>
    <source>
        <strain evidence="2">RH2180-5</strain>
    </source>
</reference>
<dbReference type="AlphaFoldDB" id="A0A1B4ZA24"/>
<name>A0A1B4ZA24_9GAMM</name>
<dbReference type="Gene3D" id="1.10.10.10">
    <property type="entry name" value="Winged helix-like DNA-binding domain superfamily/Winged helix DNA-binding domain"/>
    <property type="match status" value="1"/>
</dbReference>
<dbReference type="InterPro" id="IPR036390">
    <property type="entry name" value="WH_DNA-bd_sf"/>
</dbReference>
<dbReference type="PROSITE" id="PS51197">
    <property type="entry name" value="HTH_RRF2_2"/>
    <property type="match status" value="1"/>
</dbReference>
<dbReference type="PANTHER" id="PTHR33221">
    <property type="entry name" value="WINGED HELIX-TURN-HELIX TRANSCRIPTIONAL REGULATOR, RRF2 FAMILY"/>
    <property type="match status" value="1"/>
</dbReference>
<dbReference type="SUPFAM" id="SSF46785">
    <property type="entry name" value="Winged helix' DNA-binding domain"/>
    <property type="match status" value="1"/>
</dbReference>
<dbReference type="InterPro" id="IPR036388">
    <property type="entry name" value="WH-like_DNA-bd_sf"/>
</dbReference>
<sequence>MILPAAKTCKENDCYDAATRCRTRRTPMKLSLYTDYSLRVLIHLGTHPGELASIAQIAQAYGISHSHLTKVVQDLGAAGFIETVRGRNGGIRLGRAPAKIGLGEVVRHTEAHFDLVDCSNCLIAPACGLPPILAEATRAFLAVLDGYTVADLLGRQRALQRLFAVGG</sequence>
<keyword evidence="1" id="KW-0238">DNA-binding</keyword>
<dbReference type="PANTHER" id="PTHR33221:SF4">
    <property type="entry name" value="HTH-TYPE TRANSCRIPTIONAL REPRESSOR NSRR"/>
    <property type="match status" value="1"/>
</dbReference>
<evidence type="ECO:0000256" key="1">
    <source>
        <dbReference type="ARBA" id="ARBA00023125"/>
    </source>
</evidence>
<dbReference type="GO" id="GO:0005829">
    <property type="term" value="C:cytosol"/>
    <property type="evidence" value="ECO:0007669"/>
    <property type="project" value="TreeGrafter"/>
</dbReference>
<dbReference type="Pfam" id="PF02082">
    <property type="entry name" value="Rrf2"/>
    <property type="match status" value="1"/>
</dbReference>
<dbReference type="NCBIfam" id="TIGR00738">
    <property type="entry name" value="rrf2_super"/>
    <property type="match status" value="1"/>
</dbReference>
<dbReference type="EMBL" id="LC128664">
    <property type="protein sequence ID" value="BAV56276.1"/>
    <property type="molecule type" value="Genomic_DNA"/>
</dbReference>
<dbReference type="InterPro" id="IPR000944">
    <property type="entry name" value="Tscrpt_reg_Rrf2"/>
</dbReference>
<evidence type="ECO:0000313" key="2">
    <source>
        <dbReference type="EMBL" id="BAV56276.1"/>
    </source>
</evidence>
<organism evidence="2">
    <name type="scientific">Lysobacter sp. RH2180-5</name>
    <dbReference type="NCBI Taxonomy" id="1809648"/>
    <lineage>
        <taxon>Bacteria</taxon>
        <taxon>Pseudomonadati</taxon>
        <taxon>Pseudomonadota</taxon>
        <taxon>Gammaproteobacteria</taxon>
        <taxon>Lysobacterales</taxon>
        <taxon>Lysobacteraceae</taxon>
        <taxon>Lysobacter</taxon>
    </lineage>
</organism>
<protein>
    <recommendedName>
        <fullName evidence="3">Rrf2 family transcriptional regulator</fullName>
    </recommendedName>
</protein>
<evidence type="ECO:0008006" key="3">
    <source>
        <dbReference type="Google" id="ProtNLM"/>
    </source>
</evidence>
<proteinExistence type="predicted"/>